<keyword evidence="3" id="KW-0442">Lipid degradation</keyword>
<keyword evidence="2 7" id="KW-0378">Hydrolase</keyword>
<organism evidence="7 8">
    <name type="scientific">Fragilariopsis cylindrus CCMP1102</name>
    <dbReference type="NCBI Taxonomy" id="635003"/>
    <lineage>
        <taxon>Eukaryota</taxon>
        <taxon>Sar</taxon>
        <taxon>Stramenopiles</taxon>
        <taxon>Ochrophyta</taxon>
        <taxon>Bacillariophyta</taxon>
        <taxon>Bacillariophyceae</taxon>
        <taxon>Bacillariophycidae</taxon>
        <taxon>Bacillariales</taxon>
        <taxon>Bacillariaceae</taxon>
        <taxon>Fragilariopsis</taxon>
    </lineage>
</organism>
<feature type="compositionally biased region" description="Low complexity" evidence="5">
    <location>
        <begin position="75"/>
        <end position="85"/>
    </location>
</feature>
<dbReference type="Gene3D" id="3.40.50.1820">
    <property type="entry name" value="alpha/beta hydrolase"/>
    <property type="match status" value="1"/>
</dbReference>
<evidence type="ECO:0000256" key="1">
    <source>
        <dbReference type="ARBA" id="ARBA00013201"/>
    </source>
</evidence>
<dbReference type="SUPFAM" id="SSF53474">
    <property type="entry name" value="alpha/beta-Hydrolases"/>
    <property type="match status" value="1"/>
</dbReference>
<dbReference type="InParanoid" id="A0A1E7F8D7"/>
<dbReference type="GO" id="GO:0003847">
    <property type="term" value="F:1-alkyl-2-acetylglycerophosphocholine esterase activity"/>
    <property type="evidence" value="ECO:0007669"/>
    <property type="project" value="UniProtKB-EC"/>
</dbReference>
<keyword evidence="6" id="KW-0732">Signal</keyword>
<evidence type="ECO:0000256" key="2">
    <source>
        <dbReference type="ARBA" id="ARBA00022801"/>
    </source>
</evidence>
<feature type="chain" id="PRO_5009192808" description="1-alkyl-2-acetylglycerophosphocholine esterase" evidence="6">
    <location>
        <begin position="22"/>
        <end position="512"/>
    </location>
</feature>
<evidence type="ECO:0000256" key="4">
    <source>
        <dbReference type="ARBA" id="ARBA00023098"/>
    </source>
</evidence>
<feature type="signal peptide" evidence="6">
    <location>
        <begin position="1"/>
        <end position="21"/>
    </location>
</feature>
<evidence type="ECO:0000313" key="7">
    <source>
        <dbReference type="EMBL" id="OEU14431.1"/>
    </source>
</evidence>
<dbReference type="Pfam" id="PF03403">
    <property type="entry name" value="PAF-AH_p_II"/>
    <property type="match status" value="2"/>
</dbReference>
<feature type="region of interest" description="Disordered" evidence="5">
    <location>
        <begin position="71"/>
        <end position="95"/>
    </location>
</feature>
<dbReference type="InterPro" id="IPR029058">
    <property type="entry name" value="AB_hydrolase_fold"/>
</dbReference>
<evidence type="ECO:0000256" key="5">
    <source>
        <dbReference type="SAM" id="MobiDB-lite"/>
    </source>
</evidence>
<name>A0A1E7F8D7_9STRA</name>
<dbReference type="PANTHER" id="PTHR10272">
    <property type="entry name" value="PLATELET-ACTIVATING FACTOR ACETYLHYDROLASE"/>
    <property type="match status" value="1"/>
</dbReference>
<accession>A0A1E7F8D7</accession>
<sequence length="512" mass="55912">MNKRTASISIFLAALSRSSTTTAPVVVLGFRSISTTSSTTARNFSTTRSTTTNNNLGGSYFVGNNNIPRGGGLGSSLSSSSTTSLNMSTKPTVEKMTREEKALQITGLPIGPYPVGVTTVQIDGGEDGRKDRGLQTEIWYPAVADDSLDNNKPVTKFSDYLGLDTALDPTEALKIANSPNVIGGYRDGLTVEELDSVEESTWLTNAIRDATIREIIDNNGHKWPLIIFSHGSGAYRISYSFWTEFLASHGYIVAACDHPGSARYTIVNGKVITPGGKRSDRLQMEIDRPLDIIQIINGIESSSKWNSNSNGNDNDEKLFKNCIDTNNVAVTGMSFGGYTTAEVIDLCDKRIKAGIMMCSSMSMSGTKKLHTTERNNKSTPVMIMIGTEDTVLGDKHNNSNRQYVNNHKDGDSYLLEIKRGGHVSFTSCEMYNTEYGNGIATSATKCKSLSKPGEEYNPLDIVKQHEIINNYGLAFLNKYLKGDNGNDDGSSEYLQTNHYSDDEVVYQANIKQ</sequence>
<dbReference type="EC" id="3.1.1.47" evidence="1"/>
<evidence type="ECO:0000313" key="8">
    <source>
        <dbReference type="Proteomes" id="UP000095751"/>
    </source>
</evidence>
<dbReference type="Proteomes" id="UP000095751">
    <property type="component" value="Unassembled WGS sequence"/>
</dbReference>
<evidence type="ECO:0000256" key="6">
    <source>
        <dbReference type="SAM" id="SignalP"/>
    </source>
</evidence>
<protein>
    <recommendedName>
        <fullName evidence="1">1-alkyl-2-acetylglycerophosphocholine esterase</fullName>
        <ecNumber evidence="1">3.1.1.47</ecNumber>
    </recommendedName>
</protein>
<dbReference type="KEGG" id="fcy:FRACYDRAFT_240970"/>
<evidence type="ECO:0000256" key="3">
    <source>
        <dbReference type="ARBA" id="ARBA00022963"/>
    </source>
</evidence>
<gene>
    <name evidence="7" type="ORF">FRACYDRAFT_240970</name>
</gene>
<dbReference type="EMBL" id="KV784360">
    <property type="protein sequence ID" value="OEU14431.1"/>
    <property type="molecule type" value="Genomic_DNA"/>
</dbReference>
<dbReference type="OrthoDB" id="2363873at2759"/>
<dbReference type="PANTHER" id="PTHR10272:SF0">
    <property type="entry name" value="PLATELET-ACTIVATING FACTOR ACETYLHYDROLASE"/>
    <property type="match status" value="1"/>
</dbReference>
<reference evidence="7 8" key="1">
    <citation type="submission" date="2016-09" db="EMBL/GenBank/DDBJ databases">
        <title>Extensive genetic diversity and differential bi-allelic expression allows diatom success in the polar Southern Ocean.</title>
        <authorList>
            <consortium name="DOE Joint Genome Institute"/>
            <person name="Mock T."/>
            <person name="Otillar R.P."/>
            <person name="Strauss J."/>
            <person name="Dupont C."/>
            <person name="Frickenhaus S."/>
            <person name="Maumus F."/>
            <person name="Mcmullan M."/>
            <person name="Sanges R."/>
            <person name="Schmutz J."/>
            <person name="Toseland A."/>
            <person name="Valas R."/>
            <person name="Veluchamy A."/>
            <person name="Ward B.J."/>
            <person name="Allen A."/>
            <person name="Barry K."/>
            <person name="Falciatore A."/>
            <person name="Ferrante M."/>
            <person name="Fortunato A.E."/>
            <person name="Gloeckner G."/>
            <person name="Gruber A."/>
            <person name="Hipkin R."/>
            <person name="Janech M."/>
            <person name="Kroth P."/>
            <person name="Leese F."/>
            <person name="Lindquist E."/>
            <person name="Lyon B.R."/>
            <person name="Martin J."/>
            <person name="Mayer C."/>
            <person name="Parker M."/>
            <person name="Quesneville H."/>
            <person name="Raymond J."/>
            <person name="Uhlig C."/>
            <person name="Valentin K.U."/>
            <person name="Worden A.Z."/>
            <person name="Armbrust E.V."/>
            <person name="Bowler C."/>
            <person name="Green B."/>
            <person name="Moulton V."/>
            <person name="Van Oosterhout C."/>
            <person name="Grigoriev I."/>
        </authorList>
    </citation>
    <scope>NUCLEOTIDE SEQUENCE [LARGE SCALE GENOMIC DNA]</scope>
    <source>
        <strain evidence="7 8">CCMP1102</strain>
    </source>
</reference>
<keyword evidence="8" id="KW-1185">Reference proteome</keyword>
<keyword evidence="4" id="KW-0443">Lipid metabolism</keyword>
<dbReference type="AlphaFoldDB" id="A0A1E7F8D7"/>
<proteinExistence type="predicted"/>
<dbReference type="GO" id="GO:0016042">
    <property type="term" value="P:lipid catabolic process"/>
    <property type="evidence" value="ECO:0007669"/>
    <property type="project" value="UniProtKB-KW"/>
</dbReference>